<dbReference type="InterPro" id="IPR050879">
    <property type="entry name" value="Acyltransferase_3"/>
</dbReference>
<feature type="transmembrane region" description="Helical" evidence="1">
    <location>
        <begin position="12"/>
        <end position="31"/>
    </location>
</feature>
<dbReference type="InterPro" id="IPR043968">
    <property type="entry name" value="SGNH"/>
</dbReference>
<feature type="transmembrane region" description="Helical" evidence="1">
    <location>
        <begin position="79"/>
        <end position="101"/>
    </location>
</feature>
<gene>
    <name evidence="4" type="ORF">SAMN02745244_03405</name>
</gene>
<feature type="domain" description="Acyltransferase 3" evidence="2">
    <location>
        <begin position="11"/>
        <end position="345"/>
    </location>
</feature>
<evidence type="ECO:0000256" key="1">
    <source>
        <dbReference type="SAM" id="Phobius"/>
    </source>
</evidence>
<evidence type="ECO:0000313" key="4">
    <source>
        <dbReference type="EMBL" id="SHJ84854.1"/>
    </source>
</evidence>
<dbReference type="AlphaFoldDB" id="A0A1M6MN46"/>
<feature type="transmembrane region" description="Helical" evidence="1">
    <location>
        <begin position="175"/>
        <end position="194"/>
    </location>
</feature>
<evidence type="ECO:0000259" key="2">
    <source>
        <dbReference type="Pfam" id="PF01757"/>
    </source>
</evidence>
<dbReference type="Pfam" id="PF19040">
    <property type="entry name" value="SGNH"/>
    <property type="match status" value="1"/>
</dbReference>
<dbReference type="GO" id="GO:0016020">
    <property type="term" value="C:membrane"/>
    <property type="evidence" value="ECO:0007669"/>
    <property type="project" value="TreeGrafter"/>
</dbReference>
<keyword evidence="5" id="KW-1185">Reference proteome</keyword>
<feature type="transmembrane region" description="Helical" evidence="1">
    <location>
        <begin position="360"/>
        <end position="384"/>
    </location>
</feature>
<feature type="transmembrane region" description="Helical" evidence="1">
    <location>
        <begin position="210"/>
        <end position="226"/>
    </location>
</feature>
<keyword evidence="4" id="KW-0808">Transferase</keyword>
<sequence length="636" mass="69878">MEAAEKGNYIASLDGLRTIAVGLVIAFHLAVPGLGAGFAGVDVFFVLSGYLITAGLISDSNRFGRPRLARFWQRRFRRLLPAASLLLLAVLVHASFALPVYRRVGVSEDAMWTVIYLANWHFMQANTYFSSDGMSSPLLHMWSLAVEEQFYFAWPLAIALACVILRRRSNVTKPLVILAGVAALASVIALAVLYDPTAADRAYMGTDTKAFEPLIGASLALLLSMPRVRQAAADRYRILATLGALVAIITLPFLAGPSGFYFYGGALLLSLGVVAVIAALVCGPPSALSQFLAWAPMAYLGRISYGLYLWHWPWAMWMGLSHGAFKAGPAVVALCGTVATAVVSYHFVEQPIRHGRAVSGLTAPRFVAAVLGSMAVILAAAGTLRATQGFVPERQWMVVTGDSVPLKLMSSLDAAAKEQGWALDNAARGGCTPLAVELQEYREPDHEGPGDCRALSAIQDDLIERHDPEIVFWWSRYETHQRWFQGRLLVPEQEEFWIVLEAEVRESVDRLTREGATLLIAQPERPGIGLLAKCPVGDRACFPLDDYALNRDEYRRRWNRIIERIAADDPRVRTFRMDPLLCNGPEPTEPRKPAACDDHQGNGRLLREDGIHVTLDPFGPPTAEAVVREVLRSYRS</sequence>
<feature type="transmembrane region" description="Helical" evidence="1">
    <location>
        <begin position="261"/>
        <end position="282"/>
    </location>
</feature>
<proteinExistence type="predicted"/>
<keyword evidence="1" id="KW-0472">Membrane</keyword>
<feature type="transmembrane region" description="Helical" evidence="1">
    <location>
        <begin position="149"/>
        <end position="166"/>
    </location>
</feature>
<dbReference type="STRING" id="1123357.SAMN02745244_03405"/>
<dbReference type="InterPro" id="IPR002656">
    <property type="entry name" value="Acyl_transf_3_dom"/>
</dbReference>
<keyword evidence="1" id="KW-0812">Transmembrane</keyword>
<dbReference type="EMBL" id="FQZG01000092">
    <property type="protein sequence ID" value="SHJ84854.1"/>
    <property type="molecule type" value="Genomic_DNA"/>
</dbReference>
<feature type="transmembrane region" description="Helical" evidence="1">
    <location>
        <begin position="238"/>
        <end position="255"/>
    </location>
</feature>
<dbReference type="PANTHER" id="PTHR23028">
    <property type="entry name" value="ACETYLTRANSFERASE"/>
    <property type="match status" value="1"/>
</dbReference>
<dbReference type="GO" id="GO:0016787">
    <property type="term" value="F:hydrolase activity"/>
    <property type="evidence" value="ECO:0007669"/>
    <property type="project" value="UniProtKB-KW"/>
</dbReference>
<feature type="domain" description="SGNH" evidence="3">
    <location>
        <begin position="397"/>
        <end position="584"/>
    </location>
</feature>
<evidence type="ECO:0000313" key="5">
    <source>
        <dbReference type="Proteomes" id="UP000184512"/>
    </source>
</evidence>
<name>A0A1M6MN46_9ACTN</name>
<evidence type="ECO:0000259" key="3">
    <source>
        <dbReference type="Pfam" id="PF19040"/>
    </source>
</evidence>
<keyword evidence="4" id="KW-0378">Hydrolase</keyword>
<feature type="transmembrane region" description="Helical" evidence="1">
    <location>
        <begin position="37"/>
        <end position="58"/>
    </location>
</feature>
<keyword evidence="1" id="KW-1133">Transmembrane helix</keyword>
<accession>A0A1M6MN46</accession>
<dbReference type="GO" id="GO:0016747">
    <property type="term" value="F:acyltransferase activity, transferring groups other than amino-acyl groups"/>
    <property type="evidence" value="ECO:0007669"/>
    <property type="project" value="InterPro"/>
</dbReference>
<protein>
    <submittedName>
        <fullName evidence="4">Peptidoglycan/LPS O-acetylase OafA/YrhL, contains acyltransferase and SGNH-hydrolase domains</fullName>
    </submittedName>
</protein>
<organism evidence="4 5">
    <name type="scientific">Tessaracoccus bendigoensis DSM 12906</name>
    <dbReference type="NCBI Taxonomy" id="1123357"/>
    <lineage>
        <taxon>Bacteria</taxon>
        <taxon>Bacillati</taxon>
        <taxon>Actinomycetota</taxon>
        <taxon>Actinomycetes</taxon>
        <taxon>Propionibacteriales</taxon>
        <taxon>Propionibacteriaceae</taxon>
        <taxon>Tessaracoccus</taxon>
    </lineage>
</organism>
<dbReference type="Pfam" id="PF01757">
    <property type="entry name" value="Acyl_transf_3"/>
    <property type="match status" value="1"/>
</dbReference>
<dbReference type="PANTHER" id="PTHR23028:SF53">
    <property type="entry name" value="ACYL_TRANSF_3 DOMAIN-CONTAINING PROTEIN"/>
    <property type="match status" value="1"/>
</dbReference>
<feature type="transmembrane region" description="Helical" evidence="1">
    <location>
        <begin position="291"/>
        <end position="310"/>
    </location>
</feature>
<feature type="transmembrane region" description="Helical" evidence="1">
    <location>
        <begin position="330"/>
        <end position="348"/>
    </location>
</feature>
<dbReference type="GO" id="GO:0009103">
    <property type="term" value="P:lipopolysaccharide biosynthetic process"/>
    <property type="evidence" value="ECO:0007669"/>
    <property type="project" value="TreeGrafter"/>
</dbReference>
<dbReference type="Proteomes" id="UP000184512">
    <property type="component" value="Unassembled WGS sequence"/>
</dbReference>
<dbReference type="RefSeq" id="WP_073190731.1">
    <property type="nucleotide sequence ID" value="NZ_FQZG01000092.1"/>
</dbReference>
<keyword evidence="4" id="KW-0012">Acyltransferase</keyword>
<reference evidence="5" key="1">
    <citation type="submission" date="2016-11" db="EMBL/GenBank/DDBJ databases">
        <authorList>
            <person name="Varghese N."/>
            <person name="Submissions S."/>
        </authorList>
    </citation>
    <scope>NUCLEOTIDE SEQUENCE [LARGE SCALE GENOMIC DNA]</scope>
    <source>
        <strain evidence="5">DSM 12906</strain>
    </source>
</reference>